<dbReference type="InterPro" id="IPR027417">
    <property type="entry name" value="P-loop_NTPase"/>
</dbReference>
<feature type="region of interest" description="Disordered" evidence="2">
    <location>
        <begin position="263"/>
        <end position="286"/>
    </location>
</feature>
<gene>
    <name evidence="4" type="ORF">EVA_04241</name>
</gene>
<proteinExistence type="predicted"/>
<comment type="caution">
    <text evidence="4">The sequence shown here is derived from an EMBL/GenBank/DDBJ whole genome shotgun (WGS) entry which is preliminary data.</text>
</comment>
<sequence length="357" mass="41180">MTQQQKDIHEEFKNIVAQLVYKWNRQRFLSEKDRKRLLLSLNQMRMVCDSTYILDQKSRFDTKIDETMHILNDLIEDGDEKVVIFSQWERMTRLIAAELDKIGIRYEYLHGGVPSEKRKTLMENFTDLPESRIFISTDAGSTGLNLQVASVLINMDLPWNPAILEQRIARIYRIGQKRNIQIINLVAPESIEERMLSTLNFKTSLFEGILDNGEDSIFLEDSKLDKIMESIQTVVSPVEENRKENDAGKTINLQECEQAKCQPESNTWEENNATEKMPKNQQKKEPEEIIQQGFSFFKNLAEALQTPESTTQLVESLVEEDKNTGKTTLRIPIPDKESVVNALQAIGKLFTNVSHPQ</sequence>
<dbReference type="SMART" id="SM00490">
    <property type="entry name" value="HELICc"/>
    <property type="match status" value="1"/>
</dbReference>
<keyword evidence="1" id="KW-0378">Hydrolase</keyword>
<dbReference type="PROSITE" id="PS51194">
    <property type="entry name" value="HELICASE_CTER"/>
    <property type="match status" value="1"/>
</dbReference>
<dbReference type="GO" id="GO:0004386">
    <property type="term" value="F:helicase activity"/>
    <property type="evidence" value="ECO:0007669"/>
    <property type="project" value="UniProtKB-KW"/>
</dbReference>
<dbReference type="EMBL" id="AMCI01000829">
    <property type="protein sequence ID" value="EJX07638.1"/>
    <property type="molecule type" value="Genomic_DNA"/>
</dbReference>
<name>J9GX61_9ZZZZ</name>
<keyword evidence="4" id="KW-0347">Helicase</keyword>
<dbReference type="Gene3D" id="3.40.50.300">
    <property type="entry name" value="P-loop containing nucleotide triphosphate hydrolases"/>
    <property type="match status" value="1"/>
</dbReference>
<dbReference type="InterPro" id="IPR001650">
    <property type="entry name" value="Helicase_C-like"/>
</dbReference>
<protein>
    <submittedName>
        <fullName evidence="4">Helicase, Snf2 family protein</fullName>
    </submittedName>
</protein>
<keyword evidence="4" id="KW-0547">Nucleotide-binding</keyword>
<organism evidence="4">
    <name type="scientific">gut metagenome</name>
    <dbReference type="NCBI Taxonomy" id="749906"/>
    <lineage>
        <taxon>unclassified sequences</taxon>
        <taxon>metagenomes</taxon>
        <taxon>organismal metagenomes</taxon>
    </lineage>
</organism>
<evidence type="ECO:0000259" key="3">
    <source>
        <dbReference type="PROSITE" id="PS51194"/>
    </source>
</evidence>
<evidence type="ECO:0000313" key="4">
    <source>
        <dbReference type="EMBL" id="EJX07638.1"/>
    </source>
</evidence>
<dbReference type="PANTHER" id="PTHR10799">
    <property type="entry name" value="SNF2/RAD54 HELICASE FAMILY"/>
    <property type="match status" value="1"/>
</dbReference>
<dbReference type="CDD" id="cd18793">
    <property type="entry name" value="SF2_C_SNF"/>
    <property type="match status" value="1"/>
</dbReference>
<reference evidence="4" key="1">
    <citation type="journal article" date="2012" name="PLoS ONE">
        <title>Gene sets for utilization of primary and secondary nutrition supplies in the distal gut of endangered iberian lynx.</title>
        <authorList>
            <person name="Alcaide M."/>
            <person name="Messina E."/>
            <person name="Richter M."/>
            <person name="Bargiela R."/>
            <person name="Peplies J."/>
            <person name="Huws S.A."/>
            <person name="Newbold C.J."/>
            <person name="Golyshin P.N."/>
            <person name="Simon M.A."/>
            <person name="Lopez G."/>
            <person name="Yakimov M.M."/>
            <person name="Ferrer M."/>
        </authorList>
    </citation>
    <scope>NUCLEOTIDE SEQUENCE</scope>
</reference>
<feature type="compositionally biased region" description="Basic and acidic residues" evidence="2">
    <location>
        <begin position="276"/>
        <end position="286"/>
    </location>
</feature>
<dbReference type="Pfam" id="PF00271">
    <property type="entry name" value="Helicase_C"/>
    <property type="match status" value="1"/>
</dbReference>
<dbReference type="GO" id="GO:0016787">
    <property type="term" value="F:hydrolase activity"/>
    <property type="evidence" value="ECO:0007669"/>
    <property type="project" value="UniProtKB-KW"/>
</dbReference>
<dbReference type="SUPFAM" id="SSF52540">
    <property type="entry name" value="P-loop containing nucleoside triphosphate hydrolases"/>
    <property type="match status" value="1"/>
</dbReference>
<feature type="domain" description="Helicase C-terminal" evidence="3">
    <location>
        <begin position="70"/>
        <end position="225"/>
    </location>
</feature>
<keyword evidence="4" id="KW-0067">ATP-binding</keyword>
<dbReference type="AlphaFoldDB" id="J9GX61"/>
<accession>J9GX61</accession>
<dbReference type="InterPro" id="IPR049730">
    <property type="entry name" value="SNF2/RAD54-like_C"/>
</dbReference>
<evidence type="ECO:0000256" key="1">
    <source>
        <dbReference type="ARBA" id="ARBA00022801"/>
    </source>
</evidence>
<evidence type="ECO:0000256" key="2">
    <source>
        <dbReference type="SAM" id="MobiDB-lite"/>
    </source>
</evidence>